<name>A0A3Q3GRX0_9LABR</name>
<dbReference type="AlphaFoldDB" id="A0A3Q3GRX0"/>
<dbReference type="InParanoid" id="A0A3Q3GRX0"/>
<dbReference type="STRING" id="56723.ENSLBEP00000033128"/>
<evidence type="ECO:0000256" key="4">
    <source>
        <dbReference type="ARBA" id="ARBA00022723"/>
    </source>
</evidence>
<dbReference type="InterPro" id="IPR036396">
    <property type="entry name" value="Cyt_P450_sf"/>
</dbReference>
<reference evidence="9" key="1">
    <citation type="submission" date="2025-08" db="UniProtKB">
        <authorList>
            <consortium name="Ensembl"/>
        </authorList>
    </citation>
    <scope>IDENTIFICATION</scope>
</reference>
<evidence type="ECO:0000256" key="8">
    <source>
        <dbReference type="SAM" id="Phobius"/>
    </source>
</evidence>
<dbReference type="PRINTS" id="PR00463">
    <property type="entry name" value="EP450I"/>
</dbReference>
<dbReference type="InterPro" id="IPR001128">
    <property type="entry name" value="Cyt_P450"/>
</dbReference>
<dbReference type="GeneTree" id="ENSGT00940000162649"/>
<organism evidence="9 10">
    <name type="scientific">Labrus bergylta</name>
    <name type="common">ballan wrasse</name>
    <dbReference type="NCBI Taxonomy" id="56723"/>
    <lineage>
        <taxon>Eukaryota</taxon>
        <taxon>Metazoa</taxon>
        <taxon>Chordata</taxon>
        <taxon>Craniata</taxon>
        <taxon>Vertebrata</taxon>
        <taxon>Euteleostomi</taxon>
        <taxon>Actinopterygii</taxon>
        <taxon>Neopterygii</taxon>
        <taxon>Teleostei</taxon>
        <taxon>Neoteleostei</taxon>
        <taxon>Acanthomorphata</taxon>
        <taxon>Eupercaria</taxon>
        <taxon>Labriformes</taxon>
        <taxon>Labridae</taxon>
        <taxon>Labrus</taxon>
    </lineage>
</organism>
<dbReference type="GO" id="GO:0016712">
    <property type="term" value="F:oxidoreductase activity, acting on paired donors, with incorporation or reduction of molecular oxygen, reduced flavin or flavoprotein as one donor, and incorporation of one atom of oxygen"/>
    <property type="evidence" value="ECO:0007669"/>
    <property type="project" value="TreeGrafter"/>
</dbReference>
<reference evidence="9" key="2">
    <citation type="submission" date="2025-09" db="UniProtKB">
        <authorList>
            <consortium name="Ensembl"/>
        </authorList>
    </citation>
    <scope>IDENTIFICATION</scope>
</reference>
<dbReference type="PANTHER" id="PTHR24300:SF319">
    <property type="entry name" value="CYTOCHROME P450, FAMILY 2, SUBFAMILY AC, POLYPEPTIDE 1"/>
    <property type="match status" value="1"/>
</dbReference>
<keyword evidence="8" id="KW-0812">Transmembrane</keyword>
<evidence type="ECO:0000256" key="3">
    <source>
        <dbReference type="ARBA" id="ARBA00022617"/>
    </source>
</evidence>
<feature type="transmembrane region" description="Helical" evidence="8">
    <location>
        <begin position="55"/>
        <end position="77"/>
    </location>
</feature>
<evidence type="ECO:0000313" key="10">
    <source>
        <dbReference type="Proteomes" id="UP000261660"/>
    </source>
</evidence>
<dbReference type="InterPro" id="IPR002401">
    <property type="entry name" value="Cyt_P450_E_grp-I"/>
</dbReference>
<evidence type="ECO:0000313" key="9">
    <source>
        <dbReference type="Ensembl" id="ENSLBEP00000033128.1"/>
    </source>
</evidence>
<dbReference type="GO" id="GO:0020037">
    <property type="term" value="F:heme binding"/>
    <property type="evidence" value="ECO:0007669"/>
    <property type="project" value="InterPro"/>
</dbReference>
<evidence type="ECO:0000256" key="1">
    <source>
        <dbReference type="ARBA" id="ARBA00001971"/>
    </source>
</evidence>
<dbReference type="PRINTS" id="PR00385">
    <property type="entry name" value="P450"/>
</dbReference>
<keyword evidence="10" id="KW-1185">Reference proteome</keyword>
<evidence type="ECO:0000256" key="2">
    <source>
        <dbReference type="ARBA" id="ARBA00010617"/>
    </source>
</evidence>
<evidence type="ECO:0000256" key="6">
    <source>
        <dbReference type="PIRSR" id="PIRSR602401-1"/>
    </source>
</evidence>
<dbReference type="Proteomes" id="UP000261660">
    <property type="component" value="Unplaced"/>
</dbReference>
<protein>
    <submittedName>
        <fullName evidence="9">Uncharacterized protein</fullName>
    </submittedName>
</protein>
<dbReference type="InterPro" id="IPR050182">
    <property type="entry name" value="Cytochrome_P450_fam2"/>
</dbReference>
<dbReference type="PANTHER" id="PTHR24300">
    <property type="entry name" value="CYTOCHROME P450 508A4-RELATED"/>
    <property type="match status" value="1"/>
</dbReference>
<dbReference type="GO" id="GO:0005506">
    <property type="term" value="F:iron ion binding"/>
    <property type="evidence" value="ECO:0007669"/>
    <property type="project" value="InterPro"/>
</dbReference>
<dbReference type="Ensembl" id="ENSLBET00000034592.1">
    <property type="protein sequence ID" value="ENSLBEP00000033128.1"/>
    <property type="gene ID" value="ENSLBEG00000024881.1"/>
</dbReference>
<keyword evidence="7" id="KW-0503">Monooxygenase</keyword>
<dbReference type="InterPro" id="IPR017972">
    <property type="entry name" value="Cyt_P450_CS"/>
</dbReference>
<comment type="cofactor">
    <cofactor evidence="1 6">
        <name>heme</name>
        <dbReference type="ChEBI" id="CHEBI:30413"/>
    </cofactor>
</comment>
<proteinExistence type="inferred from homology"/>
<accession>A0A3Q3GRX0</accession>
<dbReference type="Pfam" id="PF00067">
    <property type="entry name" value="p450"/>
    <property type="match status" value="2"/>
</dbReference>
<feature type="transmembrane region" description="Helical" evidence="8">
    <location>
        <begin position="15"/>
        <end position="34"/>
    </location>
</feature>
<keyword evidence="8" id="KW-0472">Membrane</keyword>
<comment type="similarity">
    <text evidence="2 7">Belongs to the cytochrome P450 family.</text>
</comment>
<dbReference type="GO" id="GO:0005737">
    <property type="term" value="C:cytoplasm"/>
    <property type="evidence" value="ECO:0007669"/>
    <property type="project" value="TreeGrafter"/>
</dbReference>
<dbReference type="GO" id="GO:0006805">
    <property type="term" value="P:xenobiotic metabolic process"/>
    <property type="evidence" value="ECO:0007669"/>
    <property type="project" value="TreeGrafter"/>
</dbReference>
<dbReference type="GO" id="GO:0006082">
    <property type="term" value="P:organic acid metabolic process"/>
    <property type="evidence" value="ECO:0007669"/>
    <property type="project" value="TreeGrafter"/>
</dbReference>
<sequence>VAVMESLFLQSPDTITVLCTVGVLLVFYVLFSSFANRQIKEPLGPWPLPVIGNWFIFYVKVGLTFYTFFFFFVMAFISAFKEVWTSIYIPLVVVFAGHKTIKQALVHHDAFSETEVPQIIQDLKLTHGKGFDPAQPVNNSVSNIICSIVYGNRFEYDDPIFTSMVERATQNSKPLGCPSMQLYNFFPRLFSWLGVRKQLVQSAFVNLSNMKTLIKDLQDTLNPGMCRGVVDSFLARKIQLEESGNMNSHYHDDNLLVTVSNLFSAGTDTTSSSIRYGLLLMIVLVFHLQERVQEEMNRVVGSRQVWVEDRKNLPYTDAVIHEIQRMSITIPMILHQTPYTFNPAHFLDEDGHFKKRDAFIPFSAGARACAGESLARMELFLFFTSLLQHFSFTPPPGVKEDELNLTQNVGITLSPSPHKRCAISRV</sequence>
<keyword evidence="3 6" id="KW-0349">Heme</keyword>
<dbReference type="SUPFAM" id="SSF48264">
    <property type="entry name" value="Cytochrome P450"/>
    <property type="match status" value="1"/>
</dbReference>
<keyword evidence="8" id="KW-1133">Transmembrane helix</keyword>
<keyword evidence="5 6" id="KW-0408">Iron</keyword>
<evidence type="ECO:0000256" key="7">
    <source>
        <dbReference type="RuleBase" id="RU000461"/>
    </source>
</evidence>
<dbReference type="PROSITE" id="PS00086">
    <property type="entry name" value="CYTOCHROME_P450"/>
    <property type="match status" value="1"/>
</dbReference>
<dbReference type="Gene3D" id="1.10.630.10">
    <property type="entry name" value="Cytochrome P450"/>
    <property type="match status" value="1"/>
</dbReference>
<feature type="binding site" description="axial binding residue" evidence="6">
    <location>
        <position position="369"/>
    </location>
    <ligand>
        <name>heme</name>
        <dbReference type="ChEBI" id="CHEBI:30413"/>
    </ligand>
    <ligandPart>
        <name>Fe</name>
        <dbReference type="ChEBI" id="CHEBI:18248"/>
    </ligandPart>
</feature>
<keyword evidence="4 6" id="KW-0479">Metal-binding</keyword>
<evidence type="ECO:0000256" key="5">
    <source>
        <dbReference type="ARBA" id="ARBA00023004"/>
    </source>
</evidence>
<keyword evidence="7" id="KW-0560">Oxidoreductase</keyword>